<sequence>MWTYHLVFGGRNVDVIFPLADCGRAIGVAQYNCLENDKSVLFFNSHPANLFPNWNLKKRTSDGQLDWNRYSQHLISVHYMNGSKEYMMEFLVYY</sequence>
<accession>A0A8E0RVG8</accession>
<evidence type="ECO:0000313" key="1">
    <source>
        <dbReference type="EMBL" id="KAA0189056.1"/>
    </source>
</evidence>
<reference evidence="1" key="1">
    <citation type="submission" date="2019-05" db="EMBL/GenBank/DDBJ databases">
        <title>Annotation for the trematode Fasciolopsis buski.</title>
        <authorList>
            <person name="Choi Y.-J."/>
        </authorList>
    </citation>
    <scope>NUCLEOTIDE SEQUENCE</scope>
    <source>
        <strain evidence="1">HT</strain>
        <tissue evidence="1">Whole worm</tissue>
    </source>
</reference>
<gene>
    <name evidence="1" type="ORF">FBUS_06961</name>
</gene>
<evidence type="ECO:0000313" key="2">
    <source>
        <dbReference type="Proteomes" id="UP000728185"/>
    </source>
</evidence>
<dbReference type="OrthoDB" id="414175at2759"/>
<comment type="caution">
    <text evidence="1">The sequence shown here is derived from an EMBL/GenBank/DDBJ whole genome shotgun (WGS) entry which is preliminary data.</text>
</comment>
<dbReference type="Proteomes" id="UP000728185">
    <property type="component" value="Unassembled WGS sequence"/>
</dbReference>
<dbReference type="EMBL" id="LUCM01008045">
    <property type="protein sequence ID" value="KAA0189056.1"/>
    <property type="molecule type" value="Genomic_DNA"/>
</dbReference>
<proteinExistence type="predicted"/>
<dbReference type="AlphaFoldDB" id="A0A8E0RVG8"/>
<name>A0A8E0RVG8_9TREM</name>
<keyword evidence="2" id="KW-1185">Reference proteome</keyword>
<organism evidence="1 2">
    <name type="scientific">Fasciolopsis buskii</name>
    <dbReference type="NCBI Taxonomy" id="27845"/>
    <lineage>
        <taxon>Eukaryota</taxon>
        <taxon>Metazoa</taxon>
        <taxon>Spiralia</taxon>
        <taxon>Lophotrochozoa</taxon>
        <taxon>Platyhelminthes</taxon>
        <taxon>Trematoda</taxon>
        <taxon>Digenea</taxon>
        <taxon>Plagiorchiida</taxon>
        <taxon>Echinostomata</taxon>
        <taxon>Echinostomatoidea</taxon>
        <taxon>Fasciolidae</taxon>
        <taxon>Fasciolopsis</taxon>
    </lineage>
</organism>
<protein>
    <submittedName>
        <fullName evidence="1">Uncharacterized protein</fullName>
    </submittedName>
</protein>
<feature type="non-terminal residue" evidence="1">
    <location>
        <position position="1"/>
    </location>
</feature>